<sequence length="235" mass="26212">MKKLHFIFTTLFLAVYPVVVQAQTWEIRAGLAPGLSYFGGNGAQKEAIYLYRISRLGFGNLAPFGSSPLPSLSGELQAQHLSPNQFIGGIGVSYESLRCRQTPKYLNGDLGWVTPVTGKIIIRNNFLTLNPHFGKRLNLGMIDLDPLMGMDVAFNVGVQEKTSFTSTNEEIVIEYKRHITDLRPRLQSTAQMGNLSVTIAYAHGLTDYLDLSADNGEKLNAYNRYLRAGLYYKIR</sequence>
<dbReference type="RefSeq" id="WP_073047818.1">
    <property type="nucleotide sequence ID" value="NZ_FQUO01000022.1"/>
</dbReference>
<dbReference type="Proteomes" id="UP000184368">
    <property type="component" value="Unassembled WGS sequence"/>
</dbReference>
<organism evidence="1 2">
    <name type="scientific">Cnuella takakiae</name>
    <dbReference type="NCBI Taxonomy" id="1302690"/>
    <lineage>
        <taxon>Bacteria</taxon>
        <taxon>Pseudomonadati</taxon>
        <taxon>Bacteroidota</taxon>
        <taxon>Chitinophagia</taxon>
        <taxon>Chitinophagales</taxon>
        <taxon>Chitinophagaceae</taxon>
        <taxon>Cnuella</taxon>
    </lineage>
</organism>
<evidence type="ECO:0000313" key="1">
    <source>
        <dbReference type="EMBL" id="SHG23802.1"/>
    </source>
</evidence>
<name>A0A1M5I6H7_9BACT</name>
<proteinExistence type="predicted"/>
<keyword evidence="2" id="KW-1185">Reference proteome</keyword>
<evidence type="ECO:0000313" key="2">
    <source>
        <dbReference type="Proteomes" id="UP000184368"/>
    </source>
</evidence>
<gene>
    <name evidence="1" type="ORF">SAMN05444008_12217</name>
</gene>
<dbReference type="OrthoDB" id="1340981at2"/>
<protein>
    <recommendedName>
        <fullName evidence="3">Outer membrane protein beta-barrel domain-containing protein</fullName>
    </recommendedName>
</protein>
<evidence type="ECO:0008006" key="3">
    <source>
        <dbReference type="Google" id="ProtNLM"/>
    </source>
</evidence>
<dbReference type="EMBL" id="FQUO01000022">
    <property type="protein sequence ID" value="SHG23802.1"/>
    <property type="molecule type" value="Genomic_DNA"/>
</dbReference>
<dbReference type="AlphaFoldDB" id="A0A1M5I6H7"/>
<accession>A0A1M5I6H7</accession>
<reference evidence="1 2" key="1">
    <citation type="submission" date="2016-11" db="EMBL/GenBank/DDBJ databases">
        <authorList>
            <person name="Jaros S."/>
            <person name="Januszkiewicz K."/>
            <person name="Wedrychowicz H."/>
        </authorList>
    </citation>
    <scope>NUCLEOTIDE SEQUENCE [LARGE SCALE GENOMIC DNA]</scope>
    <source>
        <strain evidence="1 2">DSM 26897</strain>
    </source>
</reference>